<protein>
    <submittedName>
        <fullName evidence="9">Sugar ABC transporter permease</fullName>
    </submittedName>
</protein>
<dbReference type="InterPro" id="IPR051393">
    <property type="entry name" value="ABC_transporter_permease"/>
</dbReference>
<evidence type="ECO:0000313" key="9">
    <source>
        <dbReference type="EMBL" id="AST57095.1"/>
    </source>
</evidence>
<dbReference type="PROSITE" id="PS50928">
    <property type="entry name" value="ABC_TM1"/>
    <property type="match status" value="1"/>
</dbReference>
<comment type="similarity">
    <text evidence="7">Belongs to the binding-protein-dependent transport system permease family.</text>
</comment>
<keyword evidence="2 7" id="KW-0813">Transport</keyword>
<dbReference type="GO" id="GO:0055085">
    <property type="term" value="P:transmembrane transport"/>
    <property type="evidence" value="ECO:0007669"/>
    <property type="project" value="InterPro"/>
</dbReference>
<dbReference type="InterPro" id="IPR000515">
    <property type="entry name" value="MetI-like"/>
</dbReference>
<dbReference type="EMBL" id="CP016893">
    <property type="protein sequence ID" value="AST57095.1"/>
    <property type="molecule type" value="Genomic_DNA"/>
</dbReference>
<name>A0A223HXT8_THETR</name>
<dbReference type="Pfam" id="PF00528">
    <property type="entry name" value="BPD_transp_1"/>
    <property type="match status" value="1"/>
</dbReference>
<dbReference type="InterPro" id="IPR035906">
    <property type="entry name" value="MetI-like_sf"/>
</dbReference>
<gene>
    <name evidence="9" type="ORF">Thert_00970</name>
</gene>
<evidence type="ECO:0000256" key="1">
    <source>
        <dbReference type="ARBA" id="ARBA00004651"/>
    </source>
</evidence>
<organism evidence="9 10">
    <name type="scientific">Thermoanaerobacterium thermosaccharolyticum</name>
    <name type="common">Clostridium thermosaccharolyticum</name>
    <dbReference type="NCBI Taxonomy" id="1517"/>
    <lineage>
        <taxon>Bacteria</taxon>
        <taxon>Bacillati</taxon>
        <taxon>Bacillota</taxon>
        <taxon>Clostridia</taxon>
        <taxon>Thermoanaerobacterales</taxon>
        <taxon>Thermoanaerobacteraceae</taxon>
        <taxon>Thermoanaerobacterium</taxon>
    </lineage>
</organism>
<proteinExistence type="inferred from homology"/>
<dbReference type="GO" id="GO:0005886">
    <property type="term" value="C:plasma membrane"/>
    <property type="evidence" value="ECO:0007669"/>
    <property type="project" value="UniProtKB-SubCell"/>
</dbReference>
<feature type="transmembrane region" description="Helical" evidence="7">
    <location>
        <begin position="103"/>
        <end position="124"/>
    </location>
</feature>
<dbReference type="CDD" id="cd06261">
    <property type="entry name" value="TM_PBP2"/>
    <property type="match status" value="1"/>
</dbReference>
<dbReference type="Gene3D" id="1.10.3720.10">
    <property type="entry name" value="MetI-like"/>
    <property type="match status" value="1"/>
</dbReference>
<dbReference type="Proteomes" id="UP000214975">
    <property type="component" value="Chromosome"/>
</dbReference>
<evidence type="ECO:0000256" key="5">
    <source>
        <dbReference type="ARBA" id="ARBA00022989"/>
    </source>
</evidence>
<feature type="transmembrane region" description="Helical" evidence="7">
    <location>
        <begin position="70"/>
        <end position="91"/>
    </location>
</feature>
<evidence type="ECO:0000256" key="7">
    <source>
        <dbReference type="RuleBase" id="RU363032"/>
    </source>
</evidence>
<dbReference type="SUPFAM" id="SSF161098">
    <property type="entry name" value="MetI-like"/>
    <property type="match status" value="1"/>
</dbReference>
<dbReference type="PANTHER" id="PTHR30193">
    <property type="entry name" value="ABC TRANSPORTER PERMEASE PROTEIN"/>
    <property type="match status" value="1"/>
</dbReference>
<feature type="transmembrane region" description="Helical" evidence="7">
    <location>
        <begin position="153"/>
        <end position="178"/>
    </location>
</feature>
<keyword evidence="3" id="KW-1003">Cell membrane</keyword>
<keyword evidence="6 7" id="KW-0472">Membrane</keyword>
<evidence type="ECO:0000259" key="8">
    <source>
        <dbReference type="PROSITE" id="PS50928"/>
    </source>
</evidence>
<comment type="subcellular location">
    <subcellularLocation>
        <location evidence="1 7">Cell membrane</location>
        <topology evidence="1 7">Multi-pass membrane protein</topology>
    </subcellularLocation>
</comment>
<feature type="transmembrane region" description="Helical" evidence="7">
    <location>
        <begin position="259"/>
        <end position="280"/>
    </location>
</feature>
<evidence type="ECO:0000256" key="6">
    <source>
        <dbReference type="ARBA" id="ARBA00023136"/>
    </source>
</evidence>
<sequence>MKKESNANISVFILPTLAIYTLLIIVPILFSIYYSMTDWDGIGKQTFIGISNFLNIFKDTDFLISFKNTIIVTLISILLQIPIGLVISFLLSRGIRFYKTFRAIYFLPVVIAPIAIGLMFSLIFNGQIGALNSLLKDIGLQSFQKAWLSDPKVVLYAVMTPQVWQFIGLYIIIFIAAIQNIPEEIFESAEIDGASSMTIFFRIVIPMLWDVIKISIILCFTGSLKSFDYSWIMTQGGPGVSSSYLGVYMFKSAFINTKFGIGSATAIVILATSLIFTVIFQKIASKDIYE</sequence>
<evidence type="ECO:0000256" key="2">
    <source>
        <dbReference type="ARBA" id="ARBA00022448"/>
    </source>
</evidence>
<dbReference type="AlphaFoldDB" id="A0A223HXT8"/>
<keyword evidence="4 7" id="KW-0812">Transmembrane</keyword>
<keyword evidence="5 7" id="KW-1133">Transmembrane helix</keyword>
<accession>A0A223HXT8</accession>
<dbReference type="RefSeq" id="WP_094397031.1">
    <property type="nucleotide sequence ID" value="NZ_CP016893.1"/>
</dbReference>
<dbReference type="PANTHER" id="PTHR30193:SF37">
    <property type="entry name" value="INNER MEMBRANE ABC TRANSPORTER PERMEASE PROTEIN YCJO"/>
    <property type="match status" value="1"/>
</dbReference>
<feature type="transmembrane region" description="Helical" evidence="7">
    <location>
        <begin position="199"/>
        <end position="224"/>
    </location>
</feature>
<evidence type="ECO:0000256" key="4">
    <source>
        <dbReference type="ARBA" id="ARBA00022692"/>
    </source>
</evidence>
<feature type="transmembrane region" description="Helical" evidence="7">
    <location>
        <begin position="12"/>
        <end position="34"/>
    </location>
</feature>
<feature type="domain" description="ABC transmembrane type-1" evidence="8">
    <location>
        <begin position="66"/>
        <end position="280"/>
    </location>
</feature>
<evidence type="ECO:0000313" key="10">
    <source>
        <dbReference type="Proteomes" id="UP000214975"/>
    </source>
</evidence>
<evidence type="ECO:0000256" key="3">
    <source>
        <dbReference type="ARBA" id="ARBA00022475"/>
    </source>
</evidence>
<reference evidence="9 10" key="1">
    <citation type="submission" date="2016-08" db="EMBL/GenBank/DDBJ databases">
        <title>A novel genetic cassette of butanologenic Thermoanaerobacterium thermosaccharolyticum that directly convert cellulose to butanol.</title>
        <authorList>
            <person name="Li T."/>
            <person name="He J."/>
        </authorList>
    </citation>
    <scope>NUCLEOTIDE SEQUENCE [LARGE SCALE GENOMIC DNA]</scope>
    <source>
        <strain evidence="9 10">TG57</strain>
    </source>
</reference>